<protein>
    <recommendedName>
        <fullName evidence="6">Small ribosomal subunit protein uS3m</fullName>
    </recommendedName>
    <alternativeName>
        <fullName evidence="7">Ribosomal protein S3, mitochondrial</fullName>
    </alternativeName>
</protein>
<evidence type="ECO:0000256" key="6">
    <source>
        <dbReference type="ARBA" id="ARBA00035157"/>
    </source>
</evidence>
<evidence type="ECO:0000259" key="8">
    <source>
        <dbReference type="Pfam" id="PF00189"/>
    </source>
</evidence>
<geneLocation type="mitochondrion" evidence="9"/>
<evidence type="ECO:0000256" key="4">
    <source>
        <dbReference type="ARBA" id="ARBA00023128"/>
    </source>
</evidence>
<accession>C1KR88</accession>
<feature type="domain" description="Small ribosomal subunit protein uS3 C-terminal" evidence="8">
    <location>
        <begin position="227"/>
        <end position="306"/>
    </location>
</feature>
<dbReference type="SUPFAM" id="SSF54821">
    <property type="entry name" value="Ribosomal protein S3 C-terminal domain"/>
    <property type="match status" value="1"/>
</dbReference>
<dbReference type="GO" id="GO:0003723">
    <property type="term" value="F:RNA binding"/>
    <property type="evidence" value="ECO:0007669"/>
    <property type="project" value="InterPro"/>
</dbReference>
<dbReference type="InterPro" id="IPR009019">
    <property type="entry name" value="KH_sf_prok-type"/>
</dbReference>
<evidence type="ECO:0000256" key="2">
    <source>
        <dbReference type="ARBA" id="ARBA00010761"/>
    </source>
</evidence>
<dbReference type="InterPro" id="IPR036419">
    <property type="entry name" value="Ribosomal_S3_C_sf"/>
</dbReference>
<dbReference type="Gene3D" id="3.30.1140.32">
    <property type="entry name" value="Ribosomal protein S3, C-terminal domain"/>
    <property type="match status" value="1"/>
</dbReference>
<dbReference type="InterPro" id="IPR001351">
    <property type="entry name" value="Ribosomal_uS3_C"/>
</dbReference>
<dbReference type="GO" id="GO:0005739">
    <property type="term" value="C:mitochondrion"/>
    <property type="evidence" value="ECO:0007669"/>
    <property type="project" value="UniProtKB-SubCell"/>
</dbReference>
<keyword evidence="3 9" id="KW-0689">Ribosomal protein</keyword>
<proteinExistence type="inferred from homology"/>
<dbReference type="InterPro" id="IPR044954">
    <property type="entry name" value="Ribosomal_uS3m_plant"/>
</dbReference>
<dbReference type="GO" id="GO:0006412">
    <property type="term" value="P:translation"/>
    <property type="evidence" value="ECO:0007669"/>
    <property type="project" value="InterPro"/>
</dbReference>
<reference evidence="9" key="1">
    <citation type="submission" date="2009-03" db="EMBL/GenBank/DDBJ databases">
        <title>Green evolution and dynamic adaptations revealed by genomes of the marine picoeukaryotes Micromonas.</title>
        <authorList>
            <person name="Worden A.Z."/>
            <person name="Lee J.-H."/>
            <person name="Mock T."/>
            <person name="Rouze P."/>
            <person name="Simmons M.P."/>
            <person name="Aerts A.L."/>
            <person name="Allen A.E."/>
            <person name="Cuvelier M.L."/>
            <person name="Derelle E."/>
            <person name="Everett M.V."/>
            <person name="Foulon E."/>
            <person name="Grimwood J."/>
            <person name="Gundlach H."/>
            <person name="Henrissat B."/>
            <person name="Napoli C."/>
            <person name="McDonald S.M."/>
            <person name="Schnitzler Parker M."/>
            <person name="Rombauts S."/>
            <person name="Salamov A."/>
            <person name="Von Dassow P."/>
            <person name="Badger J.H."/>
            <person name="Coutinho P.M."/>
            <person name="Demir E."/>
            <person name="Dubchak I."/>
            <person name="Gentemann C."/>
            <person name="Eikrem W."/>
            <person name="Gready J.E."/>
            <person name="John U."/>
            <person name="Lanier W."/>
            <person name="Lindquist E.A."/>
            <person name="Lucas S."/>
            <person name="Mayer K.F.X."/>
            <person name="Moreau H."/>
            <person name="Not F."/>
            <person name="Otillar R."/>
            <person name="Panaud O."/>
            <person name="Pangilinan J."/>
            <person name="Paulsen I."/>
            <person name="Piegu B."/>
            <person name="Poliakov A."/>
            <person name="Robbens S."/>
            <person name="Schmutz J."/>
            <person name="Toulza E."/>
            <person name="Wyss T."/>
            <person name="Zelensky A."/>
            <person name="Zhou K."/>
            <person name="Armbrust E.V."/>
            <person name="Bhattacharya D."/>
            <person name="Goodenough U.W."/>
            <person name="Van de Peer Y."/>
            <person name="Grigoriev I.V."/>
        </authorList>
    </citation>
    <scope>NUCLEOTIDE SEQUENCE</scope>
    <source>
        <strain evidence="9">CCMP1545</strain>
    </source>
</reference>
<evidence type="ECO:0000256" key="7">
    <source>
        <dbReference type="ARBA" id="ARBA00035414"/>
    </source>
</evidence>
<name>C1KR88_MICPC</name>
<comment type="similarity">
    <text evidence="2">Belongs to the universal ribosomal protein uS3 family.</text>
</comment>
<sequence length="310" mass="34788">MAQKIGPASLRLWTNKEVHGLWMGSVTYTELLHTGERIHTFCERLFRQLGLRGSMTHVQASNHRLLIQSFVPKPSAMHKKFRHKGFHRGKIPTLAYGRYAPFLHLDTTPLKVNPHVYALTMAGGSKKMEVVKQEATMHTLLALGEAVTEKTHVLTPPLMAQQLHLFPSSRVFLVKGSKALVSDYVPHVEAILSKTTGTQVVWEVYKMKHVFSSASFVAHYMAIQFETQRKKPFRAIFEDVVSKCIKHAHIVGVRVVIAGRIRNAAKASTQMAKYGQTSLHVFSHAIDYASTSAHSKNGLLGIKVWLSYTL</sequence>
<evidence type="ECO:0000313" key="9">
    <source>
        <dbReference type="EMBL" id="ACO50720.1"/>
    </source>
</evidence>
<dbReference type="GO" id="GO:1990904">
    <property type="term" value="C:ribonucleoprotein complex"/>
    <property type="evidence" value="ECO:0007669"/>
    <property type="project" value="UniProtKB-KW"/>
</dbReference>
<dbReference type="AlphaFoldDB" id="C1KR88"/>
<organism evidence="9">
    <name type="scientific">Micromonas pusilla (strain CCMP1545)</name>
    <name type="common">Picoplanktonic green alga</name>
    <dbReference type="NCBI Taxonomy" id="564608"/>
    <lineage>
        <taxon>Eukaryota</taxon>
        <taxon>Viridiplantae</taxon>
        <taxon>Chlorophyta</taxon>
        <taxon>Mamiellophyceae</taxon>
        <taxon>Mamiellales</taxon>
        <taxon>Mamiellaceae</taxon>
        <taxon>Micromonas</taxon>
    </lineage>
</organism>
<dbReference type="PANTHER" id="PTHR35928">
    <property type="entry name" value="RIBOSOMAL PROTEIN S3, MITOCHONDRIAL"/>
    <property type="match status" value="1"/>
</dbReference>
<dbReference type="SUPFAM" id="SSF54814">
    <property type="entry name" value="Prokaryotic type KH domain (KH-domain type II)"/>
    <property type="match status" value="1"/>
</dbReference>
<evidence type="ECO:0000256" key="1">
    <source>
        <dbReference type="ARBA" id="ARBA00004173"/>
    </source>
</evidence>
<dbReference type="PANTHER" id="PTHR35928:SF2">
    <property type="entry name" value="SMALL RIBOSOMAL SUBUNIT PROTEIN US3M"/>
    <property type="match status" value="1"/>
</dbReference>
<dbReference type="Pfam" id="PF00189">
    <property type="entry name" value="Ribosomal_S3_C"/>
    <property type="match status" value="1"/>
</dbReference>
<evidence type="ECO:0000256" key="5">
    <source>
        <dbReference type="ARBA" id="ARBA00023274"/>
    </source>
</evidence>
<keyword evidence="4 9" id="KW-0496">Mitochondrion</keyword>
<dbReference type="GO" id="GO:0005840">
    <property type="term" value="C:ribosome"/>
    <property type="evidence" value="ECO:0007669"/>
    <property type="project" value="UniProtKB-KW"/>
</dbReference>
<evidence type="ECO:0000256" key="3">
    <source>
        <dbReference type="ARBA" id="ARBA00022980"/>
    </source>
</evidence>
<gene>
    <name evidence="9" type="ORF">MicpuC_mit13</name>
</gene>
<keyword evidence="5" id="KW-0687">Ribonucleoprotein</keyword>
<dbReference type="EMBL" id="FJ858268">
    <property type="protein sequence ID" value="ACO50720.1"/>
    <property type="molecule type" value="Genomic_DNA"/>
</dbReference>
<dbReference type="GO" id="GO:0003735">
    <property type="term" value="F:structural constituent of ribosome"/>
    <property type="evidence" value="ECO:0007669"/>
    <property type="project" value="InterPro"/>
</dbReference>
<comment type="subcellular location">
    <subcellularLocation>
        <location evidence="1">Mitochondrion</location>
    </subcellularLocation>
</comment>